<dbReference type="EMBL" id="ASPP01014014">
    <property type="protein sequence ID" value="ETO19113.1"/>
    <property type="molecule type" value="Genomic_DNA"/>
</dbReference>
<dbReference type="Proteomes" id="UP000023152">
    <property type="component" value="Unassembled WGS sequence"/>
</dbReference>
<dbReference type="AlphaFoldDB" id="X6MZN0"/>
<proteinExistence type="predicted"/>
<sequence>MIKSQYIRINFLFFGGFHYPDVSKSMHKYSIRGNKWMTFQNTLPSPLHSCAAISSEDNMYVHIVGGVDNREHSMSTHMKTEVSKWLSEEEMKKGIKLKVEEEKENKKNTMETIVNK</sequence>
<keyword evidence="2" id="KW-1185">Reference proteome</keyword>
<comment type="caution">
    <text evidence="1">The sequence shown here is derived from an EMBL/GenBank/DDBJ whole genome shotgun (WGS) entry which is preliminary data.</text>
</comment>
<evidence type="ECO:0000313" key="2">
    <source>
        <dbReference type="Proteomes" id="UP000023152"/>
    </source>
</evidence>
<evidence type="ECO:0000313" key="1">
    <source>
        <dbReference type="EMBL" id="ETO19113.1"/>
    </source>
</evidence>
<dbReference type="OrthoDB" id="10001928at2759"/>
<accession>X6MZN0</accession>
<protein>
    <submittedName>
        <fullName evidence="1">Uncharacterized protein</fullName>
    </submittedName>
</protein>
<name>X6MZN0_RETFI</name>
<reference evidence="1 2" key="1">
    <citation type="journal article" date="2013" name="Curr. Biol.">
        <title>The Genome of the Foraminiferan Reticulomyxa filosa.</title>
        <authorList>
            <person name="Glockner G."/>
            <person name="Hulsmann N."/>
            <person name="Schleicher M."/>
            <person name="Noegel A.A."/>
            <person name="Eichinger L."/>
            <person name="Gallinger C."/>
            <person name="Pawlowski J."/>
            <person name="Sierra R."/>
            <person name="Euteneuer U."/>
            <person name="Pillet L."/>
            <person name="Moustafa A."/>
            <person name="Platzer M."/>
            <person name="Groth M."/>
            <person name="Szafranski K."/>
            <person name="Schliwa M."/>
        </authorList>
    </citation>
    <scope>NUCLEOTIDE SEQUENCE [LARGE SCALE GENOMIC DNA]</scope>
</reference>
<feature type="non-terminal residue" evidence="1">
    <location>
        <position position="116"/>
    </location>
</feature>
<gene>
    <name evidence="1" type="ORF">RFI_18124</name>
</gene>
<dbReference type="SUPFAM" id="SSF117281">
    <property type="entry name" value="Kelch motif"/>
    <property type="match status" value="1"/>
</dbReference>
<dbReference type="InterPro" id="IPR015915">
    <property type="entry name" value="Kelch-typ_b-propeller"/>
</dbReference>
<dbReference type="Gene3D" id="2.120.10.80">
    <property type="entry name" value="Kelch-type beta propeller"/>
    <property type="match status" value="1"/>
</dbReference>
<organism evidence="1 2">
    <name type="scientific">Reticulomyxa filosa</name>
    <dbReference type="NCBI Taxonomy" id="46433"/>
    <lineage>
        <taxon>Eukaryota</taxon>
        <taxon>Sar</taxon>
        <taxon>Rhizaria</taxon>
        <taxon>Retaria</taxon>
        <taxon>Foraminifera</taxon>
        <taxon>Monothalamids</taxon>
        <taxon>Reticulomyxidae</taxon>
        <taxon>Reticulomyxa</taxon>
    </lineage>
</organism>